<dbReference type="InterPro" id="IPR002376">
    <property type="entry name" value="Formyl_transf_N"/>
</dbReference>
<dbReference type="InterPro" id="IPR047180">
    <property type="entry name" value="HoxX-like"/>
</dbReference>
<dbReference type="SUPFAM" id="SSF53328">
    <property type="entry name" value="Formyltransferase"/>
    <property type="match status" value="1"/>
</dbReference>
<comment type="caution">
    <text evidence="3">The sequence shown here is derived from an EMBL/GenBank/DDBJ whole genome shotgun (WGS) entry which is preliminary data.</text>
</comment>
<evidence type="ECO:0000259" key="2">
    <source>
        <dbReference type="Pfam" id="PF02911"/>
    </source>
</evidence>
<dbReference type="Pfam" id="PF02911">
    <property type="entry name" value="Formyl_trans_C"/>
    <property type="match status" value="1"/>
</dbReference>
<organism evidence="3 4">
    <name type="scientific">Saccharophagus degradans</name>
    <dbReference type="NCBI Taxonomy" id="86304"/>
    <lineage>
        <taxon>Bacteria</taxon>
        <taxon>Pseudomonadati</taxon>
        <taxon>Pseudomonadota</taxon>
        <taxon>Gammaproteobacteria</taxon>
        <taxon>Cellvibrionales</taxon>
        <taxon>Cellvibrionaceae</taxon>
        <taxon>Saccharophagus</taxon>
    </lineage>
</organism>
<feature type="domain" description="Formyl transferase N-terminal" evidence="1">
    <location>
        <begin position="33"/>
        <end position="120"/>
    </location>
</feature>
<evidence type="ECO:0000259" key="1">
    <source>
        <dbReference type="Pfam" id="PF00551"/>
    </source>
</evidence>
<dbReference type="InterPro" id="IPR011034">
    <property type="entry name" value="Formyl_transferase-like_C_sf"/>
</dbReference>
<name>A0AAW7X645_9GAMM</name>
<dbReference type="Pfam" id="PF00378">
    <property type="entry name" value="ECH_1"/>
    <property type="match status" value="1"/>
</dbReference>
<dbReference type="EMBL" id="JAUOPB010000004">
    <property type="protein sequence ID" value="MDO6422096.1"/>
    <property type="molecule type" value="Genomic_DNA"/>
</dbReference>
<dbReference type="PANTHER" id="PTHR43388:SF1">
    <property type="entry name" value="HYDROGENASE MATURATION FACTOR HOXX"/>
    <property type="match status" value="1"/>
</dbReference>
<dbReference type="GO" id="GO:0003824">
    <property type="term" value="F:catalytic activity"/>
    <property type="evidence" value="ECO:0007669"/>
    <property type="project" value="InterPro"/>
</dbReference>
<dbReference type="CDD" id="cd06558">
    <property type="entry name" value="crotonase-like"/>
    <property type="match status" value="1"/>
</dbReference>
<dbReference type="Proteomes" id="UP001169760">
    <property type="component" value="Unassembled WGS sequence"/>
</dbReference>
<dbReference type="InterPro" id="IPR029045">
    <property type="entry name" value="ClpP/crotonase-like_dom_sf"/>
</dbReference>
<proteinExistence type="predicted"/>
<protein>
    <submittedName>
        <fullName evidence="3">Hydrogenase maturation protein</fullName>
    </submittedName>
</protein>
<dbReference type="Gene3D" id="3.90.226.10">
    <property type="entry name" value="2-enoyl-CoA Hydratase, Chain A, domain 1"/>
    <property type="match status" value="1"/>
</dbReference>
<accession>A0AAW7X645</accession>
<dbReference type="Pfam" id="PF00551">
    <property type="entry name" value="Formyl_trans_N"/>
    <property type="match status" value="1"/>
</dbReference>
<dbReference type="InterPro" id="IPR001753">
    <property type="entry name" value="Enoyl-CoA_hydra/iso"/>
</dbReference>
<dbReference type="SUPFAM" id="SSF50486">
    <property type="entry name" value="FMT C-terminal domain-like"/>
    <property type="match status" value="1"/>
</dbReference>
<dbReference type="InterPro" id="IPR005793">
    <property type="entry name" value="Formyl_trans_C"/>
</dbReference>
<sequence length="565" mass="63162">MRILILSSAFSGLTQRVQRELVLLGHNIQEHYDLEEHSLRAQLENFSPDVVVCPFLTQRIPADVYQQYLCLVVHPGIEGDRGPSSLDWAISGGAAEWGVTLLQADEEMDAGDIWGTKLFPLREAGKTSIYKREVSTAAIALIKEALANIELGTFKPRPLNYSNPEVKGELLPLMRQPDRKIDWQKDSTDSIVRKLNAADTNPGVRDQLGGADVNLFGVARESTLRGEPGEFLAVYKGAVCRATVDGAVWIKQIKCISHPTIPQLKLPATVALPLLLGNEVLSSLGAPQDPHAIEDVWVDHRGDTAYIYFNFYNGAASTQQCVELRNAIREAKSSDAKCLVFMGGEDFFNNGIHLNCIEASKDPALESWLNINAIDDVVKEIIDTPNQVTVAALRNNAGAGGAVMALACDEVIIREGVVLNPHYKNMGLYGSEYWTYLMPRRLGLALTSRIVEECQPMLAHEAMDVGFADVMFEEDWQSFHVQLMNYCEQLPSRLDLTEFLRVKAQQRASDEQEKPLEQYRREELIEMKEIFDDPDAFYHQARREFVFKIKPVKEVVAEAQSQMVG</sequence>
<dbReference type="AlphaFoldDB" id="A0AAW7X645"/>
<feature type="domain" description="Formyl transferase C-terminal" evidence="2">
    <location>
        <begin position="175"/>
        <end position="254"/>
    </location>
</feature>
<dbReference type="PIRSF" id="PIRSF006787">
    <property type="entry name" value="Hydrgn_mat_HoxX"/>
    <property type="match status" value="1"/>
</dbReference>
<dbReference type="SUPFAM" id="SSF52096">
    <property type="entry name" value="ClpP/crotonase"/>
    <property type="match status" value="1"/>
</dbReference>
<evidence type="ECO:0000313" key="4">
    <source>
        <dbReference type="Proteomes" id="UP001169760"/>
    </source>
</evidence>
<dbReference type="Gene3D" id="3.40.50.12230">
    <property type="match status" value="1"/>
</dbReference>
<dbReference type="CDD" id="cd08650">
    <property type="entry name" value="FMT_core_HypX_N"/>
    <property type="match status" value="1"/>
</dbReference>
<gene>
    <name evidence="3" type="ORF">Q4521_06400</name>
</gene>
<dbReference type="InterPro" id="IPR009188">
    <property type="entry name" value="NiFe-hyd_mat_HypX/HoxX"/>
</dbReference>
<reference evidence="3" key="1">
    <citation type="submission" date="2023-07" db="EMBL/GenBank/DDBJ databases">
        <title>Genome content predicts the carbon catabolic preferences of heterotrophic bacteria.</title>
        <authorList>
            <person name="Gralka M."/>
        </authorList>
    </citation>
    <scope>NUCLEOTIDE SEQUENCE</scope>
    <source>
        <strain evidence="3">I3M17_2</strain>
    </source>
</reference>
<evidence type="ECO:0000313" key="3">
    <source>
        <dbReference type="EMBL" id="MDO6422096.1"/>
    </source>
</evidence>
<dbReference type="PANTHER" id="PTHR43388">
    <property type="entry name" value="HYDROGENASE MATURATION FACTOR HOXX"/>
    <property type="match status" value="1"/>
</dbReference>
<dbReference type="CDD" id="cd08701">
    <property type="entry name" value="FMT_C_HypX"/>
    <property type="match status" value="1"/>
</dbReference>
<dbReference type="InterPro" id="IPR036477">
    <property type="entry name" value="Formyl_transf_N_sf"/>
</dbReference>
<dbReference type="RefSeq" id="WP_303491925.1">
    <property type="nucleotide sequence ID" value="NZ_JAUOPB010000004.1"/>
</dbReference>